<dbReference type="EMBL" id="FQZT01000003">
    <property type="protein sequence ID" value="SHI94336.1"/>
    <property type="molecule type" value="Genomic_DNA"/>
</dbReference>
<keyword evidence="4 5" id="KW-0472">Membrane</keyword>
<sequence length="162" mass="17289">MSAIDVGILGILGLFLLKGAIRGLLKEVCSLLGLVLGGVFAFSFHLPLAQALQDAFGFPAQLCVWGSFVAIFLLVTIVFSVVGFLLHRFVKLVFLGGFNRMAGALFGTVQGVVLLSMIVLALNSSVVPKSARRMMGDSQLAPPFEQLGQSIFTGSKELMGRR</sequence>
<feature type="transmembrane region" description="Helical" evidence="5">
    <location>
        <begin position="6"/>
        <end position="25"/>
    </location>
</feature>
<name>A0A1M6F9K4_MALRU</name>
<dbReference type="STRING" id="1122189.SAMN02745165_01200"/>
<protein>
    <submittedName>
        <fullName evidence="6">Membrane protein required for colicin V production</fullName>
    </submittedName>
</protein>
<reference evidence="6 7" key="1">
    <citation type="submission" date="2016-11" db="EMBL/GenBank/DDBJ databases">
        <authorList>
            <person name="Jaros S."/>
            <person name="Januszkiewicz K."/>
            <person name="Wedrychowicz H."/>
        </authorList>
    </citation>
    <scope>NUCLEOTIDE SEQUENCE [LARGE SCALE GENOMIC DNA]</scope>
    <source>
        <strain evidence="6 7">DSM 5091</strain>
    </source>
</reference>
<dbReference type="Pfam" id="PF02674">
    <property type="entry name" value="Colicin_V"/>
    <property type="match status" value="1"/>
</dbReference>
<dbReference type="PANTHER" id="PTHR37306">
    <property type="entry name" value="COLICIN V PRODUCTION PROTEIN"/>
    <property type="match status" value="1"/>
</dbReference>
<dbReference type="GO" id="GO:0016020">
    <property type="term" value="C:membrane"/>
    <property type="evidence" value="ECO:0007669"/>
    <property type="project" value="UniProtKB-SubCell"/>
</dbReference>
<dbReference type="Proteomes" id="UP000184171">
    <property type="component" value="Unassembled WGS sequence"/>
</dbReference>
<comment type="subcellular location">
    <subcellularLocation>
        <location evidence="1">Membrane</location>
        <topology evidence="1">Multi-pass membrane protein</topology>
    </subcellularLocation>
</comment>
<dbReference type="RefSeq" id="WP_072906760.1">
    <property type="nucleotide sequence ID" value="NZ_FQZT01000003.1"/>
</dbReference>
<evidence type="ECO:0000256" key="3">
    <source>
        <dbReference type="ARBA" id="ARBA00022989"/>
    </source>
</evidence>
<dbReference type="PANTHER" id="PTHR37306:SF1">
    <property type="entry name" value="COLICIN V PRODUCTION PROTEIN"/>
    <property type="match status" value="1"/>
</dbReference>
<evidence type="ECO:0000256" key="5">
    <source>
        <dbReference type="SAM" id="Phobius"/>
    </source>
</evidence>
<evidence type="ECO:0000313" key="6">
    <source>
        <dbReference type="EMBL" id="SHI94336.1"/>
    </source>
</evidence>
<evidence type="ECO:0000313" key="7">
    <source>
        <dbReference type="Proteomes" id="UP000184171"/>
    </source>
</evidence>
<dbReference type="InterPro" id="IPR003825">
    <property type="entry name" value="Colicin-V_CvpA"/>
</dbReference>
<keyword evidence="2 5" id="KW-0812">Transmembrane</keyword>
<feature type="transmembrane region" description="Helical" evidence="5">
    <location>
        <begin position="98"/>
        <end position="122"/>
    </location>
</feature>
<dbReference type="AlphaFoldDB" id="A0A1M6F9K4"/>
<keyword evidence="7" id="KW-1185">Reference proteome</keyword>
<evidence type="ECO:0000256" key="4">
    <source>
        <dbReference type="ARBA" id="ARBA00023136"/>
    </source>
</evidence>
<dbReference type="GO" id="GO:0009403">
    <property type="term" value="P:toxin biosynthetic process"/>
    <property type="evidence" value="ECO:0007669"/>
    <property type="project" value="InterPro"/>
</dbReference>
<feature type="transmembrane region" description="Helical" evidence="5">
    <location>
        <begin position="32"/>
        <end position="52"/>
    </location>
</feature>
<feature type="transmembrane region" description="Helical" evidence="5">
    <location>
        <begin position="64"/>
        <end position="86"/>
    </location>
</feature>
<dbReference type="OrthoDB" id="5396580at2"/>
<evidence type="ECO:0000256" key="2">
    <source>
        <dbReference type="ARBA" id="ARBA00022692"/>
    </source>
</evidence>
<organism evidence="6 7">
    <name type="scientific">Malonomonas rubra DSM 5091</name>
    <dbReference type="NCBI Taxonomy" id="1122189"/>
    <lineage>
        <taxon>Bacteria</taxon>
        <taxon>Pseudomonadati</taxon>
        <taxon>Thermodesulfobacteriota</taxon>
        <taxon>Desulfuromonadia</taxon>
        <taxon>Desulfuromonadales</taxon>
        <taxon>Geopsychrobacteraceae</taxon>
        <taxon>Malonomonas</taxon>
    </lineage>
</organism>
<evidence type="ECO:0000256" key="1">
    <source>
        <dbReference type="ARBA" id="ARBA00004141"/>
    </source>
</evidence>
<keyword evidence="3 5" id="KW-1133">Transmembrane helix</keyword>
<gene>
    <name evidence="6" type="ORF">SAMN02745165_01200</name>
</gene>
<accession>A0A1M6F9K4</accession>
<proteinExistence type="predicted"/>